<dbReference type="Gene3D" id="2.130.10.10">
    <property type="entry name" value="YVTN repeat-like/Quinoprotein amine dehydrogenase"/>
    <property type="match status" value="1"/>
</dbReference>
<dbReference type="Proteomes" id="UP000267029">
    <property type="component" value="Unassembled WGS sequence"/>
</dbReference>
<dbReference type="AlphaFoldDB" id="A0A0R3UHL3"/>
<dbReference type="WBParaSite" id="MCU_002666-RA">
    <property type="protein sequence ID" value="MCU_002666-RA"/>
    <property type="gene ID" value="MCU_002666"/>
</dbReference>
<sequence length="175" mass="18820">MSLSSDNQICIAYCNTSGLVEAFETDTEGEVYRSLFSTHVEVENPVTGSLGTCAANSLSLISEGLVVAADDGTIRLASMEGTWIAKARQHNAAVVKVIGLCHHDCLLSLGADHRLVLWRLADGPSFTVLSELTMTGIGDPQDFTVVTMDENRRSYLAMVSGSGLQLCSIRMLEHI</sequence>
<dbReference type="InterPro" id="IPR015943">
    <property type="entry name" value="WD40/YVTN_repeat-like_dom_sf"/>
</dbReference>
<organism evidence="3">
    <name type="scientific">Mesocestoides corti</name>
    <name type="common">Flatworm</name>
    <dbReference type="NCBI Taxonomy" id="53468"/>
    <lineage>
        <taxon>Eukaryota</taxon>
        <taxon>Metazoa</taxon>
        <taxon>Spiralia</taxon>
        <taxon>Lophotrochozoa</taxon>
        <taxon>Platyhelminthes</taxon>
        <taxon>Cestoda</taxon>
        <taxon>Eucestoda</taxon>
        <taxon>Cyclophyllidea</taxon>
        <taxon>Mesocestoididae</taxon>
        <taxon>Mesocestoides</taxon>
    </lineage>
</organism>
<dbReference type="EMBL" id="UXSR01005301">
    <property type="protein sequence ID" value="VDD80839.1"/>
    <property type="molecule type" value="Genomic_DNA"/>
</dbReference>
<reference evidence="1 2" key="2">
    <citation type="submission" date="2018-10" db="EMBL/GenBank/DDBJ databases">
        <authorList>
            <consortium name="Pathogen Informatics"/>
        </authorList>
    </citation>
    <scope>NUCLEOTIDE SEQUENCE [LARGE SCALE GENOMIC DNA]</scope>
</reference>
<evidence type="ECO:0000313" key="4">
    <source>
        <dbReference type="WBParaSite" id="MCU_002666-RA"/>
    </source>
</evidence>
<reference evidence="3" key="1">
    <citation type="submission" date="2017-02" db="UniProtKB">
        <authorList>
            <consortium name="WormBaseParasite"/>
        </authorList>
    </citation>
    <scope>IDENTIFICATION</scope>
</reference>
<dbReference type="OrthoDB" id="6252692at2759"/>
<dbReference type="STRING" id="53468.A0A0R3UHL3"/>
<dbReference type="SUPFAM" id="SSF50978">
    <property type="entry name" value="WD40 repeat-like"/>
    <property type="match status" value="1"/>
</dbReference>
<gene>
    <name evidence="1" type="ORF">MCOS_LOCUS6842</name>
</gene>
<dbReference type="WBParaSite" id="MCOS_0000684101-mRNA-1">
    <property type="protein sequence ID" value="MCOS_0000684101-mRNA-1"/>
    <property type="gene ID" value="MCOS_0000684101"/>
</dbReference>
<dbReference type="InterPro" id="IPR036322">
    <property type="entry name" value="WD40_repeat_dom_sf"/>
</dbReference>
<name>A0A0R3UHL3_MESCO</name>
<evidence type="ECO:0000313" key="3">
    <source>
        <dbReference type="WBParaSite" id="MCOS_0000684101-mRNA-1"/>
    </source>
</evidence>
<keyword evidence="2" id="KW-1185">Reference proteome</keyword>
<evidence type="ECO:0000313" key="1">
    <source>
        <dbReference type="EMBL" id="VDD80839.1"/>
    </source>
</evidence>
<accession>A0A0R3UHL3</accession>
<proteinExistence type="predicted"/>
<protein>
    <submittedName>
        <fullName evidence="3 4">WD_REPEATS_REGION domain-containing protein</fullName>
    </submittedName>
</protein>
<evidence type="ECO:0000313" key="2">
    <source>
        <dbReference type="Proteomes" id="UP000267029"/>
    </source>
</evidence>